<dbReference type="GO" id="GO:0010181">
    <property type="term" value="F:FMN binding"/>
    <property type="evidence" value="ECO:0007669"/>
    <property type="project" value="InterPro"/>
</dbReference>
<dbReference type="InterPro" id="IPR001155">
    <property type="entry name" value="OxRdtase_FMN_N"/>
</dbReference>
<dbReference type="InterPro" id="IPR013785">
    <property type="entry name" value="Aldolase_TIM"/>
</dbReference>
<evidence type="ECO:0000256" key="1">
    <source>
        <dbReference type="ARBA" id="ARBA00022630"/>
    </source>
</evidence>
<dbReference type="GO" id="GO:0016491">
    <property type="term" value="F:oxidoreductase activity"/>
    <property type="evidence" value="ECO:0007669"/>
    <property type="project" value="UniProtKB-KW"/>
</dbReference>
<dbReference type="PANTHER" id="PTHR43656">
    <property type="entry name" value="BINDING OXIDOREDUCTASE, PUTATIVE (AFU_ORTHOLOGUE AFUA_2G08260)-RELATED"/>
    <property type="match status" value="1"/>
</dbReference>
<dbReference type="RefSeq" id="WP_009853798.1">
    <property type="nucleotide sequence ID" value="NZ_CP054015.1"/>
</dbReference>
<evidence type="ECO:0000313" key="4">
    <source>
        <dbReference type="EMBL" id="CDO18587.1"/>
    </source>
</evidence>
<evidence type="ECO:0000256" key="2">
    <source>
        <dbReference type="ARBA" id="ARBA00023002"/>
    </source>
</evidence>
<accession>A0A060RI77</accession>
<dbReference type="Gene3D" id="3.20.20.70">
    <property type="entry name" value="Aldolase class I"/>
    <property type="match status" value="1"/>
</dbReference>
<dbReference type="InterPro" id="IPR051799">
    <property type="entry name" value="NADH_flavin_oxidoreductase"/>
</dbReference>
<name>A0A060RI77_9STRE</name>
<reference evidence="4 5" key="2">
    <citation type="submission" date="2014-05" db="EMBL/GenBank/DDBJ databases">
        <title>Genome sequence of Streptococcus gallolyticus.</title>
        <authorList>
            <person name="Del Campo R."/>
        </authorList>
    </citation>
    <scope>NUCLEOTIDE SEQUENCE [LARGE SCALE GENOMIC DNA]</scope>
    <source>
        <strain evidence="4 5">LMG17956</strain>
    </source>
</reference>
<dbReference type="GeneID" id="57921759"/>
<dbReference type="EMBL" id="CCBC010000198">
    <property type="protein sequence ID" value="CDO18587.1"/>
    <property type="molecule type" value="Genomic_DNA"/>
</dbReference>
<comment type="caution">
    <text evidence="4">The sequence shown here is derived from an EMBL/GenBank/DDBJ whole genome shotgun (WGS) entry which is preliminary data.</text>
</comment>
<keyword evidence="2" id="KW-0560">Oxidoreductase</keyword>
<organism evidence="4 5">
    <name type="scientific">Streptococcus gallolyticus</name>
    <dbReference type="NCBI Taxonomy" id="315405"/>
    <lineage>
        <taxon>Bacteria</taxon>
        <taxon>Bacillati</taxon>
        <taxon>Bacillota</taxon>
        <taxon>Bacilli</taxon>
        <taxon>Lactobacillales</taxon>
        <taxon>Streptococcaceae</taxon>
        <taxon>Streptococcus</taxon>
    </lineage>
</organism>
<dbReference type="PANTHER" id="PTHR43656:SF2">
    <property type="entry name" value="BINDING OXIDOREDUCTASE, PUTATIVE (AFU_ORTHOLOGUE AFUA_2G08260)-RELATED"/>
    <property type="match status" value="1"/>
</dbReference>
<dbReference type="AlphaFoldDB" id="A0A060RI77"/>
<keyword evidence="1" id="KW-0285">Flavoprotein</keyword>
<protein>
    <submittedName>
        <fullName evidence="4">Putative NADH:flavin oxidoreductase</fullName>
    </submittedName>
</protein>
<feature type="domain" description="NADH:flavin oxidoreductase/NADH oxidase N-terminal" evidence="3">
    <location>
        <begin position="7"/>
        <end position="330"/>
    </location>
</feature>
<dbReference type="Proteomes" id="UP000027584">
    <property type="component" value="Unassembled WGS sequence"/>
</dbReference>
<dbReference type="SUPFAM" id="SSF51395">
    <property type="entry name" value="FMN-linked oxidoreductases"/>
    <property type="match status" value="1"/>
</dbReference>
<evidence type="ECO:0000313" key="5">
    <source>
        <dbReference type="Proteomes" id="UP000027584"/>
    </source>
</evidence>
<proteinExistence type="predicted"/>
<sequence>MTYTFLEPYTFKNGVTAKNRIVIPPMTEGSALYDGTVSQDELNFFAKRAGDAGIFISPVAYVTENGKGFAGQLSITDDKYLSRLSEMAQAMKKGGSLAILQIFHAGRRAFVAPEKLEGASAIASGIPGSPTPRELTGEEVEDIIKAFGEATRRAIQAGFDGVEIHGANHYLIHQFFSAKSNQRTDKWGQERSRFGLAIIGACRKAIKEAGASQFLLGYRFSPQEKGDKGFHLKDTLAFINQLADAEIDYLHLSQDDVWDVPNDEPAGSDNVVKQVLATINQRKPLIIVGGISTPQEAQEAKETGAEFVALGMQYLREPQWVAKVEAGQEDRIRYTMPDEAAAREVGINPFMYRYMQEDLGKPITQAPKQ</sequence>
<dbReference type="CDD" id="cd04735">
    <property type="entry name" value="OYE_like_4_FMN"/>
    <property type="match status" value="1"/>
</dbReference>
<dbReference type="Pfam" id="PF00724">
    <property type="entry name" value="Oxidored_FMN"/>
    <property type="match status" value="1"/>
</dbReference>
<gene>
    <name evidence="4" type="ORF">BN963_SGAL_01787</name>
</gene>
<reference evidence="4 5" key="1">
    <citation type="submission" date="2014-02" db="EMBL/GenBank/DDBJ databases">
        <authorList>
            <person name="Manrique M."/>
        </authorList>
    </citation>
    <scope>NUCLEOTIDE SEQUENCE [LARGE SCALE GENOMIC DNA]</scope>
    <source>
        <strain evidence="4 5">LMG17956</strain>
    </source>
</reference>
<evidence type="ECO:0000259" key="3">
    <source>
        <dbReference type="Pfam" id="PF00724"/>
    </source>
</evidence>